<keyword evidence="5 7" id="KW-0658">Purine biosynthesis</keyword>
<feature type="binding site" evidence="7 11">
    <location>
        <position position="249"/>
    </location>
    <ligand>
        <name>[4Fe-4S] cluster</name>
        <dbReference type="ChEBI" id="CHEBI:49883"/>
    </ligand>
</feature>
<dbReference type="EMBL" id="AFZE01000045">
    <property type="protein sequence ID" value="EHL13109.1"/>
    <property type="molecule type" value="Genomic_DNA"/>
</dbReference>
<dbReference type="GO" id="GO:0000287">
    <property type="term" value="F:magnesium ion binding"/>
    <property type="evidence" value="ECO:0007669"/>
    <property type="project" value="UniProtKB-UniRule"/>
</dbReference>
<keyword evidence="4 7" id="KW-0808">Transferase</keyword>
<feature type="binding site" evidence="7 11">
    <location>
        <position position="395"/>
    </location>
    <ligand>
        <name>[4Fe-4S] cluster</name>
        <dbReference type="ChEBI" id="CHEBI:49883"/>
    </ligand>
</feature>
<reference evidence="13" key="1">
    <citation type="submission" date="2011-08" db="EMBL/GenBank/DDBJ databases">
        <title>The Genome Sequence of Eubacteriaceae bacterium ACC19a.</title>
        <authorList>
            <consortium name="The Broad Institute Genome Sequencing Platform"/>
            <person name="Earl A."/>
            <person name="Ward D."/>
            <person name="Feldgarden M."/>
            <person name="Gevers D."/>
            <person name="Sizova M."/>
            <person name="Hazen A."/>
            <person name="Epstein S."/>
            <person name="Young S.K."/>
            <person name="Zeng Q."/>
            <person name="Gargeya S."/>
            <person name="Fitzgerald M."/>
            <person name="Haas B."/>
            <person name="Abouelleil A."/>
            <person name="Alvarado L."/>
            <person name="Arachchi H.M."/>
            <person name="Berlin A."/>
            <person name="Brown A."/>
            <person name="Chapman S.B."/>
            <person name="Chen Z."/>
            <person name="Dunbar C."/>
            <person name="Freedman E."/>
            <person name="Gearin G."/>
            <person name="Gellesch M."/>
            <person name="Goldberg J."/>
            <person name="Griggs A."/>
            <person name="Gujja S."/>
            <person name="Heiman D."/>
            <person name="Howarth C."/>
            <person name="Larson L."/>
            <person name="Lui A."/>
            <person name="MacDonald P.J.P."/>
            <person name="Montmayeur A."/>
            <person name="Murphy C."/>
            <person name="Neiman D."/>
            <person name="Pearson M."/>
            <person name="Priest M."/>
            <person name="Roberts A."/>
            <person name="Saif S."/>
            <person name="Shea T."/>
            <person name="Shenoy N."/>
            <person name="Sisk P."/>
            <person name="Stolte C."/>
            <person name="Sykes S."/>
            <person name="Wortman J."/>
            <person name="Nusbaum C."/>
            <person name="Birren B."/>
        </authorList>
    </citation>
    <scope>NUCLEOTIDE SEQUENCE [LARGE SCALE GENOMIC DNA]</scope>
    <source>
        <strain evidence="13">ACC19a</strain>
    </source>
</reference>
<dbReference type="GO" id="GO:0004044">
    <property type="term" value="F:amidophosphoribosyltransferase activity"/>
    <property type="evidence" value="ECO:0007669"/>
    <property type="project" value="UniProtKB-UniRule"/>
</dbReference>
<dbReference type="SUPFAM" id="SSF53271">
    <property type="entry name" value="PRTase-like"/>
    <property type="match status" value="1"/>
</dbReference>
<dbReference type="InterPro" id="IPR000836">
    <property type="entry name" value="PRTase_dom"/>
</dbReference>
<evidence type="ECO:0000256" key="6">
    <source>
        <dbReference type="ARBA" id="ARBA00022962"/>
    </source>
</evidence>
<dbReference type="Gene3D" id="3.40.50.2020">
    <property type="match status" value="1"/>
</dbReference>
<dbReference type="GO" id="GO:0009113">
    <property type="term" value="P:purine nucleobase biosynthetic process"/>
    <property type="evidence" value="ECO:0007669"/>
    <property type="project" value="UniProtKB-UniRule"/>
</dbReference>
<organism evidence="13">
    <name type="scientific">Peptoanaerobacter stomatis</name>
    <dbReference type="NCBI Taxonomy" id="796937"/>
    <lineage>
        <taxon>Bacteria</taxon>
        <taxon>Bacillati</taxon>
        <taxon>Bacillota</taxon>
        <taxon>Clostridia</taxon>
        <taxon>Peptostreptococcales</taxon>
        <taxon>Filifactoraceae</taxon>
        <taxon>Peptoanaerobacter</taxon>
    </lineage>
</organism>
<dbReference type="NCBIfam" id="TIGR01134">
    <property type="entry name" value="purF"/>
    <property type="match status" value="1"/>
</dbReference>
<keyword evidence="7" id="KW-0004">4Fe-4S</keyword>
<evidence type="ECO:0000256" key="3">
    <source>
        <dbReference type="ARBA" id="ARBA00022676"/>
    </source>
</evidence>
<accession>G9X1Y6</accession>
<dbReference type="PANTHER" id="PTHR11907">
    <property type="entry name" value="AMIDOPHOSPHORIBOSYLTRANSFERASE"/>
    <property type="match status" value="1"/>
</dbReference>
<comment type="cofactor">
    <cofactor evidence="7 10">
        <name>Mg(2+)</name>
        <dbReference type="ChEBI" id="CHEBI:18420"/>
    </cofactor>
    <text evidence="7 10">Binds 1 Mg(2+) ion per subunit.</text>
</comment>
<comment type="catalytic activity">
    <reaction evidence="7 8">
        <text>5-phospho-beta-D-ribosylamine + L-glutamate + diphosphate = 5-phospho-alpha-D-ribose 1-diphosphate + L-glutamine + H2O</text>
        <dbReference type="Rhea" id="RHEA:14905"/>
        <dbReference type="ChEBI" id="CHEBI:15377"/>
        <dbReference type="ChEBI" id="CHEBI:29985"/>
        <dbReference type="ChEBI" id="CHEBI:33019"/>
        <dbReference type="ChEBI" id="CHEBI:58017"/>
        <dbReference type="ChEBI" id="CHEBI:58359"/>
        <dbReference type="ChEBI" id="CHEBI:58681"/>
        <dbReference type="EC" id="2.4.2.14"/>
    </reaction>
</comment>
<gene>
    <name evidence="7" type="primary">purF</name>
    <name evidence="13" type="ORF">HMPREF9629_00409</name>
</gene>
<evidence type="ECO:0000256" key="7">
    <source>
        <dbReference type="HAMAP-Rule" id="MF_01931"/>
    </source>
</evidence>
<dbReference type="PATRIC" id="fig|796937.3.peg.1633"/>
<dbReference type="Gene3D" id="3.60.20.10">
    <property type="entry name" value="Glutamine Phosphoribosylpyrophosphate, subunit 1, domain 1"/>
    <property type="match status" value="1"/>
</dbReference>
<evidence type="ECO:0000256" key="4">
    <source>
        <dbReference type="ARBA" id="ARBA00022679"/>
    </source>
</evidence>
<keyword evidence="3 7" id="KW-0328">Glycosyltransferase</keyword>
<keyword evidence="7 10" id="KW-0479">Metal-binding</keyword>
<feature type="binding site" evidence="7 11">
    <location>
        <position position="448"/>
    </location>
    <ligand>
        <name>[4Fe-4S] cluster</name>
        <dbReference type="ChEBI" id="CHEBI:49883"/>
    </ligand>
</feature>
<name>G9X1Y6_9FIRM</name>
<evidence type="ECO:0000256" key="1">
    <source>
        <dbReference type="ARBA" id="ARBA00005209"/>
    </source>
</evidence>
<dbReference type="Pfam" id="PF13537">
    <property type="entry name" value="GATase_7"/>
    <property type="match status" value="1"/>
</dbReference>
<dbReference type="InterPro" id="IPR029057">
    <property type="entry name" value="PRTase-like"/>
</dbReference>
<evidence type="ECO:0000256" key="10">
    <source>
        <dbReference type="PIRSR" id="PIRSR000485-2"/>
    </source>
</evidence>
<protein>
    <recommendedName>
        <fullName evidence="7">Amidophosphoribosyltransferase</fullName>
        <shortName evidence="7">ATase</shortName>
        <ecNumber evidence="7">2.4.2.14</ecNumber>
    </recommendedName>
    <alternativeName>
        <fullName evidence="7">Glutamine phosphoribosylpyrophosphate amidotransferase</fullName>
        <shortName evidence="7">GPATase</shortName>
    </alternativeName>
</protein>
<dbReference type="CDD" id="cd06223">
    <property type="entry name" value="PRTases_typeI"/>
    <property type="match status" value="1"/>
</dbReference>
<dbReference type="Proteomes" id="UP000006437">
    <property type="component" value="Unassembled WGS sequence"/>
</dbReference>
<sequence length="472" mass="51117">MYDFGKDKLKEECGIIAMSVPNDKNLAKTAYFGLNALQHRGQMSSGIAVLNDGNISCYKDFGLVTEVFNDNILSLLKGNLCLGHVSQDQNATVFSNNAQPFVVNYSKGSLAIAFNGGIRNRNAIKAYLEKNGSVFSSTSDSEIIAHSIIQANNENIVDSIRYLLKTFVGGYALAVLTQDSIIAARDQYGIRPLCIGKVDGGYVIASESCAIDLVGGDFIRDVMPGEIVILKDGEIKNYETQTRIKKASCVFEYIYFARPDSTIDDVNVYEARAKSGKILAKEHPTDADIVIGVPDSGTPSGIGYAEGSKIPYCGALIKNKYTGRTFVEPSKDKREMSLKIKLNPIKKLIDGKRVVLVDDSIVRGTTMKSLISNFRNAGAKEVHLRITCPPVYNSCDFGVIAPSGSALIANVMPIEEMAESLGADSLGFLSLEGLIESLKGRDGFCTGCLNGKYPVFETTNVLLSKFSGGKYE</sequence>
<evidence type="ECO:0000313" key="13">
    <source>
        <dbReference type="EMBL" id="EHL13109.1"/>
    </source>
</evidence>
<dbReference type="InterPro" id="IPR005854">
    <property type="entry name" value="PurF"/>
</dbReference>
<evidence type="ECO:0000256" key="8">
    <source>
        <dbReference type="PIRNR" id="PIRNR000485"/>
    </source>
</evidence>
<feature type="binding site" evidence="7 10">
    <location>
        <position position="296"/>
    </location>
    <ligand>
        <name>Mg(2+)</name>
        <dbReference type="ChEBI" id="CHEBI:18420"/>
    </ligand>
</feature>
<evidence type="ECO:0000256" key="11">
    <source>
        <dbReference type="PIRSR" id="PIRSR000485-3"/>
    </source>
</evidence>
<evidence type="ECO:0000256" key="2">
    <source>
        <dbReference type="ARBA" id="ARBA00010138"/>
    </source>
</evidence>
<keyword evidence="7 11" id="KW-0408">Iron</keyword>
<feature type="binding site" evidence="7 10">
    <location>
        <position position="358"/>
    </location>
    <ligand>
        <name>Mg(2+)</name>
        <dbReference type="ChEBI" id="CHEBI:18420"/>
    </ligand>
</feature>
<dbReference type="EC" id="2.4.2.14" evidence="7"/>
<keyword evidence="6 7" id="KW-0315">Glutamine amidotransferase</keyword>
<dbReference type="HAMAP" id="MF_01931">
    <property type="entry name" value="PurF"/>
    <property type="match status" value="1"/>
</dbReference>
<comment type="function">
    <text evidence="7">Catalyzes the formation of phosphoribosylamine from phosphoribosylpyrophosphate (PRPP) and glutamine.</text>
</comment>
<feature type="binding site" evidence="7 11">
    <location>
        <position position="445"/>
    </location>
    <ligand>
        <name>[4Fe-4S] cluster</name>
        <dbReference type="ChEBI" id="CHEBI:49883"/>
    </ligand>
</feature>
<keyword evidence="7 10" id="KW-0460">Magnesium</keyword>
<evidence type="ECO:0000256" key="9">
    <source>
        <dbReference type="PIRSR" id="PIRSR000485-1"/>
    </source>
</evidence>
<dbReference type="UniPathway" id="UPA00074">
    <property type="reaction ID" value="UER00124"/>
</dbReference>
<dbReference type="SUPFAM" id="SSF56235">
    <property type="entry name" value="N-terminal nucleophile aminohydrolases (Ntn hydrolases)"/>
    <property type="match status" value="1"/>
</dbReference>
<dbReference type="GO" id="GO:0051539">
    <property type="term" value="F:4 iron, 4 sulfur cluster binding"/>
    <property type="evidence" value="ECO:0007669"/>
    <property type="project" value="UniProtKB-KW"/>
</dbReference>
<dbReference type="Pfam" id="PF00156">
    <property type="entry name" value="Pribosyltran"/>
    <property type="match status" value="1"/>
</dbReference>
<dbReference type="PIRSF" id="PIRSF000485">
    <property type="entry name" value="Amd_phspho_trans"/>
    <property type="match status" value="1"/>
</dbReference>
<dbReference type="AlphaFoldDB" id="G9X1Y6"/>
<comment type="caution">
    <text evidence="13">The sequence shown here is derived from an EMBL/GenBank/DDBJ whole genome shotgun (WGS) entry which is preliminary data.</text>
</comment>
<dbReference type="InterPro" id="IPR029055">
    <property type="entry name" value="Ntn_hydrolases_N"/>
</dbReference>
<comment type="similarity">
    <text evidence="2 7 8">In the C-terminal section; belongs to the purine/pyrimidine phosphoribosyltransferase family.</text>
</comment>
<feature type="domain" description="Glutamine amidotransferase type-2" evidence="12">
    <location>
        <begin position="13"/>
        <end position="233"/>
    </location>
</feature>
<proteinExistence type="inferred from homology"/>
<dbReference type="PROSITE" id="PS51278">
    <property type="entry name" value="GATASE_TYPE_2"/>
    <property type="match status" value="1"/>
</dbReference>
<dbReference type="HOGENOM" id="CLU_022389_3_1_9"/>
<dbReference type="GO" id="GO:0006189">
    <property type="term" value="P:'de novo' IMP biosynthetic process"/>
    <property type="evidence" value="ECO:0007669"/>
    <property type="project" value="UniProtKB-UniRule"/>
</dbReference>
<feature type="active site" description="Nucleophile" evidence="7 9">
    <location>
        <position position="13"/>
    </location>
</feature>
<evidence type="ECO:0000259" key="12">
    <source>
        <dbReference type="PROSITE" id="PS51278"/>
    </source>
</evidence>
<dbReference type="InterPro" id="IPR017932">
    <property type="entry name" value="GATase_2_dom"/>
</dbReference>
<feature type="binding site" evidence="7 10">
    <location>
        <position position="359"/>
    </location>
    <ligand>
        <name>Mg(2+)</name>
        <dbReference type="ChEBI" id="CHEBI:18420"/>
    </ligand>
</feature>
<keyword evidence="7 11" id="KW-0411">Iron-sulfur</keyword>
<evidence type="ECO:0000256" key="5">
    <source>
        <dbReference type="ARBA" id="ARBA00022755"/>
    </source>
</evidence>
<comment type="cofactor">
    <cofactor evidence="7 11">
        <name>[4Fe-4S] cluster</name>
        <dbReference type="ChEBI" id="CHEBI:49883"/>
    </cofactor>
    <text evidence="7 11">Binds 1 [4Fe-4S] cluster per subunit.</text>
</comment>
<dbReference type="RefSeq" id="WP_009524646.1">
    <property type="nucleotide sequence ID" value="NZ_JH414547.1"/>
</dbReference>
<comment type="pathway">
    <text evidence="1 7 8">Purine metabolism; IMP biosynthesis via de novo pathway; N(1)-(5-phospho-D-ribosyl)glycinamide from 5-phospho-alpha-D-ribose 1-diphosphate: step 1/2.</text>
</comment>